<protein>
    <recommendedName>
        <fullName evidence="1">N-acetyltransferase domain-containing protein</fullName>
    </recommendedName>
</protein>
<dbReference type="SUPFAM" id="SSF55729">
    <property type="entry name" value="Acyl-CoA N-acyltransferases (Nat)"/>
    <property type="match status" value="1"/>
</dbReference>
<dbReference type="Gene3D" id="3.40.630.30">
    <property type="match status" value="1"/>
</dbReference>
<accession>A0ABN6ZPT5</accession>
<dbReference type="CDD" id="cd04301">
    <property type="entry name" value="NAT_SF"/>
    <property type="match status" value="1"/>
</dbReference>
<sequence>MARVVNAAFSRYQWYSPITVRDYANYLGYIEKRYKTLYLLAWSPSGELAGYLQAYINPNLAEGFSGYIEEVAVDPRYQGHGLGSSLVVKTARRLYNETRHVYLNSVRGLEGFYEKLGFAIVDETVYYEASLTLFPERAVTVYTG</sequence>
<dbReference type="InterPro" id="IPR000182">
    <property type="entry name" value="GNAT_dom"/>
</dbReference>
<name>A0ABN6ZPT5_9CREN</name>
<dbReference type="EMBL" id="AP028907">
    <property type="protein sequence ID" value="BES82256.1"/>
    <property type="molecule type" value="Genomic_DNA"/>
</dbReference>
<organism evidence="2 3">
    <name type="scientific">Pyrodictium abyssi</name>
    <dbReference type="NCBI Taxonomy" id="54256"/>
    <lineage>
        <taxon>Archaea</taxon>
        <taxon>Thermoproteota</taxon>
        <taxon>Thermoprotei</taxon>
        <taxon>Desulfurococcales</taxon>
        <taxon>Pyrodictiaceae</taxon>
        <taxon>Pyrodictium</taxon>
    </lineage>
</organism>
<dbReference type="RefSeq" id="WP_338249407.1">
    <property type="nucleotide sequence ID" value="NZ_AP028907.1"/>
</dbReference>
<dbReference type="Pfam" id="PF00583">
    <property type="entry name" value="Acetyltransf_1"/>
    <property type="match status" value="1"/>
</dbReference>
<keyword evidence="3" id="KW-1185">Reference proteome</keyword>
<dbReference type="Proteomes" id="UP001341135">
    <property type="component" value="Chromosome"/>
</dbReference>
<evidence type="ECO:0000313" key="3">
    <source>
        <dbReference type="Proteomes" id="UP001341135"/>
    </source>
</evidence>
<reference evidence="2 3" key="1">
    <citation type="submission" date="2023-09" db="EMBL/GenBank/DDBJ databases">
        <title>Pyrofollis japonicus gen. nov. sp. nov., a novel member of the family Pyrodictiaceae isolated from the Iheya North hydrothermal field.</title>
        <authorList>
            <person name="Miyazaki U."/>
            <person name="Sanari M."/>
            <person name="Tame A."/>
            <person name="Kitajima M."/>
            <person name="Okamoto A."/>
            <person name="Sawayama S."/>
            <person name="Miyazaki J."/>
            <person name="Takai K."/>
            <person name="Nakagawa S."/>
        </authorList>
    </citation>
    <scope>NUCLEOTIDE SEQUENCE [LARGE SCALE GENOMIC DNA]</scope>
    <source>
        <strain evidence="2 3">AV2</strain>
    </source>
</reference>
<evidence type="ECO:0000313" key="2">
    <source>
        <dbReference type="EMBL" id="BES82256.1"/>
    </source>
</evidence>
<dbReference type="InterPro" id="IPR016181">
    <property type="entry name" value="Acyl_CoA_acyltransferase"/>
</dbReference>
<dbReference type="PROSITE" id="PS51186">
    <property type="entry name" value="GNAT"/>
    <property type="match status" value="1"/>
</dbReference>
<dbReference type="GeneID" id="89289834"/>
<proteinExistence type="predicted"/>
<gene>
    <name evidence="2" type="ORF">PABY_18230</name>
</gene>
<evidence type="ECO:0000259" key="1">
    <source>
        <dbReference type="PROSITE" id="PS51186"/>
    </source>
</evidence>
<feature type="domain" description="N-acetyltransferase" evidence="1">
    <location>
        <begin position="1"/>
        <end position="140"/>
    </location>
</feature>